<keyword evidence="7 15" id="KW-0378">Hydrolase</keyword>
<evidence type="ECO:0000256" key="1">
    <source>
        <dbReference type="ARBA" id="ARBA00001947"/>
    </source>
</evidence>
<dbReference type="PANTHER" id="PTHR11644:SF2">
    <property type="entry name" value="CYTIDINE DEAMINASE"/>
    <property type="match status" value="1"/>
</dbReference>
<dbReference type="GO" id="GO:0004126">
    <property type="term" value="F:cytidine deaminase activity"/>
    <property type="evidence" value="ECO:0007669"/>
    <property type="project" value="UniProtKB-UniRule"/>
</dbReference>
<dbReference type="GO" id="GO:0005829">
    <property type="term" value="C:cytosol"/>
    <property type="evidence" value="ECO:0007669"/>
    <property type="project" value="TreeGrafter"/>
</dbReference>
<evidence type="ECO:0000256" key="14">
    <source>
        <dbReference type="PIRSR" id="PIRSR606262-3"/>
    </source>
</evidence>
<evidence type="ECO:0000256" key="3">
    <source>
        <dbReference type="ARBA" id="ARBA00006576"/>
    </source>
</evidence>
<dbReference type="EMBL" id="DWVZ01000163">
    <property type="protein sequence ID" value="HJC64354.1"/>
    <property type="molecule type" value="Genomic_DNA"/>
</dbReference>
<feature type="binding site" evidence="14">
    <location>
        <position position="106"/>
    </location>
    <ligand>
        <name>Zn(2+)</name>
        <dbReference type="ChEBI" id="CHEBI:29105"/>
        <note>catalytic</note>
    </ligand>
</feature>
<comment type="similarity">
    <text evidence="3 15">Belongs to the cytidine and deoxycytidylate deaminase family.</text>
</comment>
<comment type="cofactor">
    <cofactor evidence="1 14 15">
        <name>Zn(2+)</name>
        <dbReference type="ChEBI" id="CHEBI:29105"/>
    </cofactor>
</comment>
<evidence type="ECO:0000313" key="18">
    <source>
        <dbReference type="Proteomes" id="UP000823886"/>
    </source>
</evidence>
<evidence type="ECO:0000256" key="4">
    <source>
        <dbReference type="ARBA" id="ARBA00012783"/>
    </source>
</evidence>
<dbReference type="NCBIfam" id="TIGR01354">
    <property type="entry name" value="cyt_deam_tetra"/>
    <property type="match status" value="1"/>
</dbReference>
<keyword evidence="6 14" id="KW-0479">Metal-binding</keyword>
<dbReference type="PROSITE" id="PS51747">
    <property type="entry name" value="CYT_DCMP_DEAMINASES_2"/>
    <property type="match status" value="1"/>
</dbReference>
<comment type="catalytic activity">
    <reaction evidence="11 15">
        <text>cytidine + H2O + H(+) = uridine + NH4(+)</text>
        <dbReference type="Rhea" id="RHEA:16069"/>
        <dbReference type="ChEBI" id="CHEBI:15377"/>
        <dbReference type="ChEBI" id="CHEBI:15378"/>
        <dbReference type="ChEBI" id="CHEBI:16704"/>
        <dbReference type="ChEBI" id="CHEBI:17562"/>
        <dbReference type="ChEBI" id="CHEBI:28938"/>
        <dbReference type="EC" id="3.5.4.5"/>
    </reaction>
</comment>
<dbReference type="GO" id="GO:0055086">
    <property type="term" value="P:nucleobase-containing small molecule metabolic process"/>
    <property type="evidence" value="ECO:0007669"/>
    <property type="project" value="UniProtKB-ARBA"/>
</dbReference>
<evidence type="ECO:0000256" key="2">
    <source>
        <dbReference type="ARBA" id="ARBA00003949"/>
    </source>
</evidence>
<feature type="binding site" evidence="14">
    <location>
        <position position="69"/>
    </location>
    <ligand>
        <name>Zn(2+)</name>
        <dbReference type="ChEBI" id="CHEBI:29105"/>
        <note>catalytic</note>
    </ligand>
</feature>
<comment type="catalytic activity">
    <reaction evidence="10 15">
        <text>2'-deoxycytidine + H2O + H(+) = 2'-deoxyuridine + NH4(+)</text>
        <dbReference type="Rhea" id="RHEA:13433"/>
        <dbReference type="ChEBI" id="CHEBI:15377"/>
        <dbReference type="ChEBI" id="CHEBI:15378"/>
        <dbReference type="ChEBI" id="CHEBI:15698"/>
        <dbReference type="ChEBI" id="CHEBI:16450"/>
        <dbReference type="ChEBI" id="CHEBI:28938"/>
        <dbReference type="EC" id="3.5.4.5"/>
    </reaction>
</comment>
<feature type="active site" description="Proton donor" evidence="12">
    <location>
        <position position="71"/>
    </location>
</feature>
<proteinExistence type="inferred from homology"/>
<dbReference type="PANTHER" id="PTHR11644">
    <property type="entry name" value="CYTIDINE DEAMINASE"/>
    <property type="match status" value="1"/>
</dbReference>
<feature type="domain" description="CMP/dCMP-type deaminase" evidence="16">
    <location>
        <begin position="17"/>
        <end position="149"/>
    </location>
</feature>
<evidence type="ECO:0000313" key="17">
    <source>
        <dbReference type="EMBL" id="HJC64354.1"/>
    </source>
</evidence>
<dbReference type="Gene3D" id="3.40.140.10">
    <property type="entry name" value="Cytidine Deaminase, domain 2"/>
    <property type="match status" value="1"/>
</dbReference>
<reference evidence="17" key="1">
    <citation type="journal article" date="2021" name="PeerJ">
        <title>Extensive microbial diversity within the chicken gut microbiome revealed by metagenomics and culture.</title>
        <authorList>
            <person name="Gilroy R."/>
            <person name="Ravi A."/>
            <person name="Getino M."/>
            <person name="Pursley I."/>
            <person name="Horton D.L."/>
            <person name="Alikhan N.F."/>
            <person name="Baker D."/>
            <person name="Gharbi K."/>
            <person name="Hall N."/>
            <person name="Watson M."/>
            <person name="Adriaenssens E.M."/>
            <person name="Foster-Nyarko E."/>
            <person name="Jarju S."/>
            <person name="Secka A."/>
            <person name="Antonio M."/>
            <person name="Oren A."/>
            <person name="Chaudhuri R.R."/>
            <person name="La Ragione R."/>
            <person name="Hildebrand F."/>
            <person name="Pallen M.J."/>
        </authorList>
    </citation>
    <scope>NUCLEOTIDE SEQUENCE</scope>
    <source>
        <strain evidence="17">ChiBcec2-3848</strain>
    </source>
</reference>
<evidence type="ECO:0000256" key="6">
    <source>
        <dbReference type="ARBA" id="ARBA00022723"/>
    </source>
</evidence>
<evidence type="ECO:0000256" key="9">
    <source>
        <dbReference type="ARBA" id="ARBA00032005"/>
    </source>
</evidence>
<protein>
    <recommendedName>
        <fullName evidence="5 15">Cytidine deaminase</fullName>
        <ecNumber evidence="4 15">3.5.4.5</ecNumber>
    </recommendedName>
    <alternativeName>
        <fullName evidence="9 15">Cytidine aminohydrolase</fullName>
    </alternativeName>
</protein>
<dbReference type="InterPro" id="IPR016193">
    <property type="entry name" value="Cytidine_deaminase-like"/>
</dbReference>
<evidence type="ECO:0000256" key="12">
    <source>
        <dbReference type="PIRSR" id="PIRSR606262-1"/>
    </source>
</evidence>
<organism evidence="17 18">
    <name type="scientific">Candidatus Blautia merdavium</name>
    <dbReference type="NCBI Taxonomy" id="2838494"/>
    <lineage>
        <taxon>Bacteria</taxon>
        <taxon>Bacillati</taxon>
        <taxon>Bacillota</taxon>
        <taxon>Clostridia</taxon>
        <taxon>Lachnospirales</taxon>
        <taxon>Lachnospiraceae</taxon>
        <taxon>Blautia</taxon>
    </lineage>
</organism>
<dbReference type="FunFam" id="3.40.140.10:FF:000008">
    <property type="entry name" value="Cytidine deaminase"/>
    <property type="match status" value="1"/>
</dbReference>
<evidence type="ECO:0000256" key="11">
    <source>
        <dbReference type="ARBA" id="ARBA00049558"/>
    </source>
</evidence>
<feature type="binding site" evidence="13">
    <location>
        <begin position="58"/>
        <end position="64"/>
    </location>
    <ligand>
        <name>substrate</name>
    </ligand>
</feature>
<keyword evidence="8 14" id="KW-0862">Zinc</keyword>
<evidence type="ECO:0000256" key="7">
    <source>
        <dbReference type="ARBA" id="ARBA00022801"/>
    </source>
</evidence>
<dbReference type="AlphaFoldDB" id="A0A9D2PQ77"/>
<dbReference type="NCBIfam" id="NF004064">
    <property type="entry name" value="PRK05578.1"/>
    <property type="match status" value="1"/>
</dbReference>
<dbReference type="EC" id="3.5.4.5" evidence="4 15"/>
<evidence type="ECO:0000256" key="13">
    <source>
        <dbReference type="PIRSR" id="PIRSR606262-2"/>
    </source>
</evidence>
<evidence type="ECO:0000259" key="16">
    <source>
        <dbReference type="PROSITE" id="PS51747"/>
    </source>
</evidence>
<dbReference type="InterPro" id="IPR050202">
    <property type="entry name" value="Cyt/Deoxycyt_deaminase"/>
</dbReference>
<dbReference type="Pfam" id="PF00383">
    <property type="entry name" value="dCMP_cyt_deam_1"/>
    <property type="match status" value="1"/>
</dbReference>
<dbReference type="GO" id="GO:0072527">
    <property type="term" value="P:pyrimidine-containing compound metabolic process"/>
    <property type="evidence" value="ECO:0007669"/>
    <property type="project" value="UniProtKB-ARBA"/>
</dbReference>
<name>A0A9D2PQ77_9FIRM</name>
<dbReference type="CDD" id="cd01283">
    <property type="entry name" value="cytidine_deaminase"/>
    <property type="match status" value="1"/>
</dbReference>
<dbReference type="InterPro" id="IPR006262">
    <property type="entry name" value="Cyt_deam_tetra"/>
</dbReference>
<comment type="caution">
    <text evidence="17">The sequence shown here is derived from an EMBL/GenBank/DDBJ whole genome shotgun (WGS) entry which is preliminary data.</text>
</comment>
<evidence type="ECO:0000256" key="15">
    <source>
        <dbReference type="RuleBase" id="RU364006"/>
    </source>
</evidence>
<dbReference type="InterPro" id="IPR002125">
    <property type="entry name" value="CMP_dCMP_dom"/>
</dbReference>
<gene>
    <name evidence="17" type="primary">cdd</name>
    <name evidence="17" type="ORF">H9753_12185</name>
</gene>
<feature type="binding site" evidence="14">
    <location>
        <position position="109"/>
    </location>
    <ligand>
        <name>Zn(2+)</name>
        <dbReference type="ChEBI" id="CHEBI:29105"/>
        <note>catalytic</note>
    </ligand>
</feature>
<comment type="function">
    <text evidence="2 15">This enzyme scavenges exogenous and endogenous cytidine and 2'-deoxycytidine for UMP synthesis.</text>
</comment>
<sequence>MRNSGENSGTGAQLPKQTILHLIQEATEAMEKAYVPYSHFRVGAALLTKEGKIYQGCNIENAAYTPTNCAERTAFFKAVSEGERNFQAICIVGGMDGVLTGYTAPCGVCRQVMREFCDPEKFQIILAKSDIEYRLYTLKELLPEGFGPENLGKDSSV</sequence>
<dbReference type="Proteomes" id="UP000823886">
    <property type="component" value="Unassembled WGS sequence"/>
</dbReference>
<dbReference type="SUPFAM" id="SSF53927">
    <property type="entry name" value="Cytidine deaminase-like"/>
    <property type="match status" value="1"/>
</dbReference>
<dbReference type="GO" id="GO:0008270">
    <property type="term" value="F:zinc ion binding"/>
    <property type="evidence" value="ECO:0007669"/>
    <property type="project" value="UniProtKB-UniRule"/>
</dbReference>
<accession>A0A9D2PQ77</accession>
<evidence type="ECO:0000256" key="5">
    <source>
        <dbReference type="ARBA" id="ARBA00018266"/>
    </source>
</evidence>
<reference evidence="17" key="2">
    <citation type="submission" date="2021-04" db="EMBL/GenBank/DDBJ databases">
        <authorList>
            <person name="Gilroy R."/>
        </authorList>
    </citation>
    <scope>NUCLEOTIDE SEQUENCE</scope>
    <source>
        <strain evidence="17">ChiBcec2-3848</strain>
    </source>
</reference>
<evidence type="ECO:0000256" key="10">
    <source>
        <dbReference type="ARBA" id="ARBA00049252"/>
    </source>
</evidence>
<evidence type="ECO:0000256" key="8">
    <source>
        <dbReference type="ARBA" id="ARBA00022833"/>
    </source>
</evidence>